<evidence type="ECO:0000313" key="2">
    <source>
        <dbReference type="Proteomes" id="UP001596500"/>
    </source>
</evidence>
<dbReference type="EMBL" id="JBHTBW010000087">
    <property type="protein sequence ID" value="MFC7443464.1"/>
    <property type="molecule type" value="Genomic_DNA"/>
</dbReference>
<sequence length="174" mass="20233">MLYMNPSQFNKIYTGGRFHANPQSLTDLKGSVDLISRFAVEEIIVMDPIHYDFFVQNLDAPHSFLKGNGGFLSTELTMQHVIIDMEEWDNEMWDTFRRGSYLVCQAIFKGVVEEELVSIDYHSGLLVDAQGEDTVQYAMMANEEVVKDVQADIHKRFQRRRSRFISPIRFFPKK</sequence>
<gene>
    <name evidence="1" type="ORF">ACFQNG_20610</name>
</gene>
<protein>
    <submittedName>
        <fullName evidence="1">Uncharacterized protein</fullName>
    </submittedName>
</protein>
<comment type="caution">
    <text evidence="1">The sequence shown here is derived from an EMBL/GenBank/DDBJ whole genome shotgun (WGS) entry which is preliminary data.</text>
</comment>
<dbReference type="Proteomes" id="UP001596500">
    <property type="component" value="Unassembled WGS sequence"/>
</dbReference>
<proteinExistence type="predicted"/>
<name>A0ABW2RQX2_9BACL</name>
<dbReference type="RefSeq" id="WP_379867795.1">
    <property type="nucleotide sequence ID" value="NZ_JBHTBW010000087.1"/>
</dbReference>
<keyword evidence="2" id="KW-1185">Reference proteome</keyword>
<evidence type="ECO:0000313" key="1">
    <source>
        <dbReference type="EMBL" id="MFC7443464.1"/>
    </source>
</evidence>
<accession>A0ABW2RQX2</accession>
<reference evidence="2" key="1">
    <citation type="journal article" date="2019" name="Int. J. Syst. Evol. Microbiol.">
        <title>The Global Catalogue of Microorganisms (GCM) 10K type strain sequencing project: providing services to taxonomists for standard genome sequencing and annotation.</title>
        <authorList>
            <consortium name="The Broad Institute Genomics Platform"/>
            <consortium name="The Broad Institute Genome Sequencing Center for Infectious Disease"/>
            <person name="Wu L."/>
            <person name="Ma J."/>
        </authorList>
    </citation>
    <scope>NUCLEOTIDE SEQUENCE [LARGE SCALE GENOMIC DNA]</scope>
    <source>
        <strain evidence="2">CGMCC 1.12942</strain>
    </source>
</reference>
<organism evidence="1 2">
    <name type="scientific">Laceyella putida</name>
    <dbReference type="NCBI Taxonomy" id="110101"/>
    <lineage>
        <taxon>Bacteria</taxon>
        <taxon>Bacillati</taxon>
        <taxon>Bacillota</taxon>
        <taxon>Bacilli</taxon>
        <taxon>Bacillales</taxon>
        <taxon>Thermoactinomycetaceae</taxon>
        <taxon>Laceyella</taxon>
    </lineage>
</organism>